<dbReference type="EMBL" id="ML978068">
    <property type="protein sequence ID" value="KAF2016943.1"/>
    <property type="molecule type" value="Genomic_DNA"/>
</dbReference>
<evidence type="ECO:0000256" key="1">
    <source>
        <dbReference type="SAM" id="MobiDB-lite"/>
    </source>
</evidence>
<gene>
    <name evidence="2" type="ORF">BU24DRAFT_477944</name>
</gene>
<dbReference type="InterPro" id="IPR008949">
    <property type="entry name" value="Isoprenoid_synthase_dom_sf"/>
</dbReference>
<name>A0A6A5XVH4_9PLEO</name>
<reference evidence="2" key="1">
    <citation type="journal article" date="2020" name="Stud. Mycol.">
        <title>101 Dothideomycetes genomes: a test case for predicting lifestyles and emergence of pathogens.</title>
        <authorList>
            <person name="Haridas S."/>
            <person name="Albert R."/>
            <person name="Binder M."/>
            <person name="Bloem J."/>
            <person name="Labutti K."/>
            <person name="Salamov A."/>
            <person name="Andreopoulos B."/>
            <person name="Baker S."/>
            <person name="Barry K."/>
            <person name="Bills G."/>
            <person name="Bluhm B."/>
            <person name="Cannon C."/>
            <person name="Castanera R."/>
            <person name="Culley D."/>
            <person name="Daum C."/>
            <person name="Ezra D."/>
            <person name="Gonzalez J."/>
            <person name="Henrissat B."/>
            <person name="Kuo A."/>
            <person name="Liang C."/>
            <person name="Lipzen A."/>
            <person name="Lutzoni F."/>
            <person name="Magnuson J."/>
            <person name="Mondo S."/>
            <person name="Nolan M."/>
            <person name="Ohm R."/>
            <person name="Pangilinan J."/>
            <person name="Park H.-J."/>
            <person name="Ramirez L."/>
            <person name="Alfaro M."/>
            <person name="Sun H."/>
            <person name="Tritt A."/>
            <person name="Yoshinaga Y."/>
            <person name="Zwiers L.-H."/>
            <person name="Turgeon B."/>
            <person name="Goodwin S."/>
            <person name="Spatafora J."/>
            <person name="Crous P."/>
            <person name="Grigoriev I."/>
        </authorList>
    </citation>
    <scope>NUCLEOTIDE SEQUENCE</scope>
    <source>
        <strain evidence="2">CBS 175.79</strain>
    </source>
</reference>
<accession>A0A6A5XVH4</accession>
<evidence type="ECO:0000313" key="2">
    <source>
        <dbReference type="EMBL" id="KAF2016943.1"/>
    </source>
</evidence>
<evidence type="ECO:0000313" key="3">
    <source>
        <dbReference type="Proteomes" id="UP000799778"/>
    </source>
</evidence>
<dbReference type="OrthoDB" id="6921389at2759"/>
<feature type="region of interest" description="Disordered" evidence="1">
    <location>
        <begin position="314"/>
        <end position="334"/>
    </location>
</feature>
<dbReference type="AlphaFoldDB" id="A0A6A5XVH4"/>
<proteinExistence type="predicted"/>
<keyword evidence="3" id="KW-1185">Reference proteome</keyword>
<dbReference type="Proteomes" id="UP000799778">
    <property type="component" value="Unassembled WGS sequence"/>
</dbReference>
<sequence>MSAIEYRYSTLLTPSQDETGGLCDGIPVRKHIDSDLEEIGTFKAQQDWMKYVQEVQNYKGGLGPKHSFMAVSLPECLPDRFEIVSYANEFAFLHDDVTDILDQENADIENDEVLEAFLEGARNGSIDALKCGKRRMQAKILNTMIAIDRPRAMVAVRAWASFMEQGAGRQHHRRFCGLDEYLPYRCEDVGHMFWYALVTFGCAITIPENETSLCAELVVPALTAASLTNDLFSYEKELEAAQLAGLPDVVNALWVLMHEHNISLEDAKLRCRLRIKKEVMEYSRIVKETLVRNDLSKESKSVQDIIKQHNTMSANYNGQGRESQKSIPSERPRMAVWHRRGGLARHTAM</sequence>
<feature type="compositionally biased region" description="Basic and acidic residues" evidence="1">
    <location>
        <begin position="322"/>
        <end position="333"/>
    </location>
</feature>
<dbReference type="Pfam" id="PF19086">
    <property type="entry name" value="Terpene_syn_C_2"/>
    <property type="match status" value="1"/>
</dbReference>
<dbReference type="RefSeq" id="XP_033385282.1">
    <property type="nucleotide sequence ID" value="XM_033533013.1"/>
</dbReference>
<dbReference type="SUPFAM" id="SSF48576">
    <property type="entry name" value="Terpenoid synthases"/>
    <property type="match status" value="1"/>
</dbReference>
<dbReference type="GeneID" id="54290410"/>
<protein>
    <submittedName>
        <fullName evidence="2">Terpenoid synthase</fullName>
    </submittedName>
</protein>
<organism evidence="2 3">
    <name type="scientific">Aaosphaeria arxii CBS 175.79</name>
    <dbReference type="NCBI Taxonomy" id="1450172"/>
    <lineage>
        <taxon>Eukaryota</taxon>
        <taxon>Fungi</taxon>
        <taxon>Dikarya</taxon>
        <taxon>Ascomycota</taxon>
        <taxon>Pezizomycotina</taxon>
        <taxon>Dothideomycetes</taxon>
        <taxon>Pleosporomycetidae</taxon>
        <taxon>Pleosporales</taxon>
        <taxon>Pleosporales incertae sedis</taxon>
        <taxon>Aaosphaeria</taxon>
    </lineage>
</organism>
<dbReference type="Gene3D" id="1.10.600.10">
    <property type="entry name" value="Farnesyl Diphosphate Synthase"/>
    <property type="match status" value="1"/>
</dbReference>